<dbReference type="EMBL" id="QJKH01000013">
    <property type="protein sequence ID" value="PXX76818.1"/>
    <property type="molecule type" value="Genomic_DNA"/>
</dbReference>
<evidence type="ECO:0000256" key="4">
    <source>
        <dbReference type="PROSITE-ProRule" id="PRU01248"/>
    </source>
</evidence>
<evidence type="ECO:0000256" key="3">
    <source>
        <dbReference type="ARBA" id="ARBA00023172"/>
    </source>
</evidence>
<dbReference type="Pfam" id="PF00589">
    <property type="entry name" value="Phage_integrase"/>
    <property type="match status" value="1"/>
</dbReference>
<keyword evidence="8" id="KW-1185">Reference proteome</keyword>
<dbReference type="STRING" id="1034346.GCA_000313565_03323"/>
<dbReference type="InterPro" id="IPR010998">
    <property type="entry name" value="Integrase_recombinase_N"/>
</dbReference>
<dbReference type="CDD" id="cd00798">
    <property type="entry name" value="INT_XerDC_C"/>
    <property type="match status" value="1"/>
</dbReference>
<keyword evidence="1" id="KW-0229">DNA integration</keyword>
<dbReference type="InterPro" id="IPR044068">
    <property type="entry name" value="CB"/>
</dbReference>
<dbReference type="InterPro" id="IPR050090">
    <property type="entry name" value="Tyrosine_recombinase_XerCD"/>
</dbReference>
<dbReference type="Proteomes" id="UP000247612">
    <property type="component" value="Unassembled WGS sequence"/>
</dbReference>
<dbReference type="Pfam" id="PF02899">
    <property type="entry name" value="Phage_int_SAM_1"/>
    <property type="match status" value="1"/>
</dbReference>
<proteinExistence type="predicted"/>
<feature type="domain" description="Core-binding (CB)" evidence="6">
    <location>
        <begin position="1"/>
        <end position="86"/>
    </location>
</feature>
<evidence type="ECO:0000256" key="1">
    <source>
        <dbReference type="ARBA" id="ARBA00022908"/>
    </source>
</evidence>
<dbReference type="PROSITE" id="PS51900">
    <property type="entry name" value="CB"/>
    <property type="match status" value="1"/>
</dbReference>
<dbReference type="RefSeq" id="WP_022939601.1">
    <property type="nucleotide sequence ID" value="NZ_CABKRQ010000011.1"/>
</dbReference>
<dbReference type="PANTHER" id="PTHR30349:SF81">
    <property type="entry name" value="TYROSINE RECOMBINASE XERC"/>
    <property type="match status" value="1"/>
</dbReference>
<feature type="domain" description="Tyr recombinase" evidence="5">
    <location>
        <begin position="106"/>
        <end position="287"/>
    </location>
</feature>
<dbReference type="InterPro" id="IPR004107">
    <property type="entry name" value="Integrase_SAM-like_N"/>
</dbReference>
<accession>A0A318KJN7</accession>
<dbReference type="GO" id="GO:0003677">
    <property type="term" value="F:DNA binding"/>
    <property type="evidence" value="ECO:0007669"/>
    <property type="project" value="UniProtKB-UniRule"/>
</dbReference>
<evidence type="ECO:0000313" key="7">
    <source>
        <dbReference type="EMBL" id="PXX76818.1"/>
    </source>
</evidence>
<dbReference type="PROSITE" id="PS51898">
    <property type="entry name" value="TYR_RECOMBINASE"/>
    <property type="match status" value="1"/>
</dbReference>
<dbReference type="OrthoDB" id="283809at2"/>
<sequence length="295" mass="34473">MKISEAMADYFHYITAVDQKSMKTVESYKNECAHYHKALNEQGIEDMEAITYQAIQQFIDASAKTLSDNSLNHRITCLRLFHEYASTMLNCSNPAVYLKSKRHGQHLPNYLNKEDVTLLLTRRNESERELLDVTILELIYGCGLRVSECCDLKINQVNLEQALLRCRGKRDKERYVPMNENEIKLIKEYYGSVRRKWDSHRSMYLLINSRGNQISRQYIFTMLKKRCASLGLDERISPHSLRHSFASHLLDGGADLRVVQELLGHSDIATTQIYTHIQDERLKQAYRQFHPRNKK</sequence>
<reference evidence="7 8" key="1">
    <citation type="submission" date="2018-05" db="EMBL/GenBank/DDBJ databases">
        <title>Genomic Encyclopedia of Type Strains, Phase IV (KMG-IV): sequencing the most valuable type-strain genomes for metagenomic binning, comparative biology and taxonomic classification.</title>
        <authorList>
            <person name="Goeker M."/>
        </authorList>
    </citation>
    <scope>NUCLEOTIDE SEQUENCE [LARGE SCALE GENOMIC DNA]</scope>
    <source>
        <strain evidence="7 8">JC118</strain>
    </source>
</reference>
<dbReference type="GO" id="GO:0006310">
    <property type="term" value="P:DNA recombination"/>
    <property type="evidence" value="ECO:0007669"/>
    <property type="project" value="UniProtKB-KW"/>
</dbReference>
<evidence type="ECO:0000259" key="5">
    <source>
        <dbReference type="PROSITE" id="PS51898"/>
    </source>
</evidence>
<organism evidence="7 8">
    <name type="scientific">Dielma fastidiosa</name>
    <dbReference type="NCBI Taxonomy" id="1034346"/>
    <lineage>
        <taxon>Bacteria</taxon>
        <taxon>Bacillati</taxon>
        <taxon>Bacillota</taxon>
        <taxon>Erysipelotrichia</taxon>
        <taxon>Erysipelotrichales</taxon>
        <taxon>Erysipelotrichaceae</taxon>
        <taxon>Dielma</taxon>
    </lineage>
</organism>
<dbReference type="Gene3D" id="1.10.150.130">
    <property type="match status" value="1"/>
</dbReference>
<comment type="caution">
    <text evidence="7">The sequence shown here is derived from an EMBL/GenBank/DDBJ whole genome shotgun (WGS) entry which is preliminary data.</text>
</comment>
<dbReference type="InterPro" id="IPR013762">
    <property type="entry name" value="Integrase-like_cat_sf"/>
</dbReference>
<dbReference type="AlphaFoldDB" id="A0A318KJN7"/>
<dbReference type="Gene3D" id="1.10.443.10">
    <property type="entry name" value="Intergrase catalytic core"/>
    <property type="match status" value="1"/>
</dbReference>
<evidence type="ECO:0000256" key="2">
    <source>
        <dbReference type="ARBA" id="ARBA00023125"/>
    </source>
</evidence>
<protein>
    <submittedName>
        <fullName evidence="7">Integrase/recombinase XerD</fullName>
    </submittedName>
</protein>
<evidence type="ECO:0000259" key="6">
    <source>
        <dbReference type="PROSITE" id="PS51900"/>
    </source>
</evidence>
<dbReference type="GO" id="GO:0015074">
    <property type="term" value="P:DNA integration"/>
    <property type="evidence" value="ECO:0007669"/>
    <property type="project" value="UniProtKB-KW"/>
</dbReference>
<keyword evidence="3" id="KW-0233">DNA recombination</keyword>
<name>A0A318KJN7_9FIRM</name>
<dbReference type="InterPro" id="IPR011010">
    <property type="entry name" value="DNA_brk_join_enz"/>
</dbReference>
<dbReference type="PANTHER" id="PTHR30349">
    <property type="entry name" value="PHAGE INTEGRASE-RELATED"/>
    <property type="match status" value="1"/>
</dbReference>
<evidence type="ECO:0000313" key="8">
    <source>
        <dbReference type="Proteomes" id="UP000247612"/>
    </source>
</evidence>
<gene>
    <name evidence="7" type="ORF">DES51_11312</name>
</gene>
<dbReference type="InterPro" id="IPR002104">
    <property type="entry name" value="Integrase_catalytic"/>
</dbReference>
<dbReference type="SUPFAM" id="SSF56349">
    <property type="entry name" value="DNA breaking-rejoining enzymes"/>
    <property type="match status" value="1"/>
</dbReference>
<keyword evidence="2 4" id="KW-0238">DNA-binding</keyword>